<dbReference type="SUPFAM" id="SSF53067">
    <property type="entry name" value="Actin-like ATPase domain"/>
    <property type="match status" value="1"/>
</dbReference>
<dbReference type="Proteomes" id="UP000196320">
    <property type="component" value="Unassembled WGS sequence"/>
</dbReference>
<evidence type="ECO:0000256" key="1">
    <source>
        <dbReference type="ARBA" id="ARBA00006479"/>
    </source>
</evidence>
<evidence type="ECO:0000313" key="2">
    <source>
        <dbReference type="EMBL" id="SJN43778.1"/>
    </source>
</evidence>
<gene>
    <name evidence="2" type="ORF">FM104_12925</name>
</gene>
<comment type="similarity">
    <text evidence="1">Belongs to the ROK (NagC/XylR) family.</text>
</comment>
<dbReference type="AlphaFoldDB" id="A0A1R4KHN7"/>
<accession>A0A1R4KHN7</accession>
<name>A0A1R4KHN7_9MICO</name>
<proteinExistence type="inferred from homology"/>
<dbReference type="Gene3D" id="3.30.420.40">
    <property type="match status" value="2"/>
</dbReference>
<sequence>MLLHADPHSAFVFGADVGEAYITTAIFGLTLERLATRTTEFSGRRIEPAEVGQVIARHVEELLAETGTPRSRVIGLGLGVPGVVEHPIALDAVVHAEVIGWESATFDWLEAELGFPLLIDNGAKTTTQAEAWYGSARDTQHAVVALLGDGAGAGIITNGRLYRGASSSAGEWGHTKISLDGPLCRCGSVGCVESIVGASAVLRAWTGGDEFAGRETQGVNALLIASRTGDVDAVVVMKDLIEHLGLALSNLVNLYNPEKIIVGGWFGDLIIRDHLEELRAAVRRFSLKQPGEQVTVERSQLGVDAVSLGAATLPIDRFIETGLVHSHV</sequence>
<protein>
    <submittedName>
        <fullName evidence="2">ROK-family transcriptional regulator</fullName>
    </submittedName>
</protein>
<reference evidence="2 3" key="1">
    <citation type="submission" date="2017-02" db="EMBL/GenBank/DDBJ databases">
        <authorList>
            <person name="Peterson S.W."/>
        </authorList>
    </citation>
    <scope>NUCLEOTIDE SEQUENCE [LARGE SCALE GENOMIC DNA]</scope>
    <source>
        <strain evidence="2 3">B Mb 05.01</strain>
    </source>
</reference>
<dbReference type="PANTHER" id="PTHR18964">
    <property type="entry name" value="ROK (REPRESSOR, ORF, KINASE) FAMILY"/>
    <property type="match status" value="1"/>
</dbReference>
<organism evidence="2 3">
    <name type="scientific">Microbacterium esteraromaticum</name>
    <dbReference type="NCBI Taxonomy" id="57043"/>
    <lineage>
        <taxon>Bacteria</taxon>
        <taxon>Bacillati</taxon>
        <taxon>Actinomycetota</taxon>
        <taxon>Actinomycetes</taxon>
        <taxon>Micrococcales</taxon>
        <taxon>Microbacteriaceae</taxon>
        <taxon>Microbacterium</taxon>
    </lineage>
</organism>
<keyword evidence="3" id="KW-1185">Reference proteome</keyword>
<dbReference type="InterPro" id="IPR043129">
    <property type="entry name" value="ATPase_NBD"/>
</dbReference>
<dbReference type="EMBL" id="FUKO01000033">
    <property type="protein sequence ID" value="SJN43778.1"/>
    <property type="molecule type" value="Genomic_DNA"/>
</dbReference>
<dbReference type="Pfam" id="PF00480">
    <property type="entry name" value="ROK"/>
    <property type="match status" value="1"/>
</dbReference>
<dbReference type="PANTHER" id="PTHR18964:SF149">
    <property type="entry name" value="BIFUNCTIONAL UDP-N-ACETYLGLUCOSAMINE 2-EPIMERASE_N-ACETYLMANNOSAMINE KINASE"/>
    <property type="match status" value="1"/>
</dbReference>
<evidence type="ECO:0000313" key="3">
    <source>
        <dbReference type="Proteomes" id="UP000196320"/>
    </source>
</evidence>
<dbReference type="InterPro" id="IPR000600">
    <property type="entry name" value="ROK"/>
</dbReference>